<reference evidence="1" key="1">
    <citation type="submission" date="2010-06" db="EMBL/GenBank/DDBJ databases">
        <authorList>
            <person name="Won E.-J."/>
            <person name="Rhee J.-S."/>
            <person name="Lee J.-S."/>
        </authorList>
    </citation>
    <scope>NUCLEOTIDE SEQUENCE</scope>
    <source>
        <strain evidence="1">Pn_HSP10</strain>
    </source>
</reference>
<protein>
    <submittedName>
        <fullName evidence="1">Heat shock protein 70-like</fullName>
    </submittedName>
</protein>
<feature type="non-terminal residue" evidence="1">
    <location>
        <position position="78"/>
    </location>
</feature>
<accession>F8RKT0</accession>
<dbReference type="AlphaFoldDB" id="F8RKT0"/>
<sequence length="78" mass="8776">SSKEQKQSPYRQALENMRDGEYSEVIKLCTKELEDKSASFKAECLLLRGTFSLLYGEGGKAIRDFSDLLDLPSIDKAI</sequence>
<feature type="non-terminal residue" evidence="1">
    <location>
        <position position="1"/>
    </location>
</feature>
<keyword evidence="1" id="KW-0346">Stress response</keyword>
<organism evidence="1">
    <name type="scientific">Perinereis nuntia</name>
    <name type="common">Polychaete worm</name>
    <name type="synonym">Lycoris nuntia</name>
    <dbReference type="NCBI Taxonomy" id="460893"/>
    <lineage>
        <taxon>Eukaryota</taxon>
        <taxon>Metazoa</taxon>
        <taxon>Spiralia</taxon>
        <taxon>Lophotrochozoa</taxon>
        <taxon>Annelida</taxon>
        <taxon>Polychaeta</taxon>
        <taxon>Errantia</taxon>
        <taxon>Phyllodocida</taxon>
        <taxon>Nereididae</taxon>
        <taxon>Perinereis</taxon>
    </lineage>
</organism>
<proteinExistence type="evidence at transcript level"/>
<dbReference type="EMBL" id="HM625723">
    <property type="protein sequence ID" value="AEI70666.1"/>
    <property type="molecule type" value="mRNA"/>
</dbReference>
<name>F8RKT0_PERNU</name>
<evidence type="ECO:0000313" key="1">
    <source>
        <dbReference type="EMBL" id="AEI70666.1"/>
    </source>
</evidence>